<dbReference type="Gene3D" id="3.40.50.1820">
    <property type="entry name" value="alpha/beta hydrolase"/>
    <property type="match status" value="2"/>
</dbReference>
<proteinExistence type="predicted"/>
<dbReference type="InterPro" id="IPR002470">
    <property type="entry name" value="Peptidase_S9A"/>
</dbReference>
<dbReference type="InterPro" id="IPR023302">
    <property type="entry name" value="Pept_S9A_N"/>
</dbReference>
<dbReference type="PANTHER" id="PTHR11757">
    <property type="entry name" value="PROTEASE FAMILY S9A OLIGOPEPTIDASE"/>
    <property type="match status" value="1"/>
</dbReference>
<dbReference type="InterPro" id="IPR001375">
    <property type="entry name" value="Peptidase_S9_cat"/>
</dbReference>
<dbReference type="SUPFAM" id="SSF53474">
    <property type="entry name" value="alpha/beta-Hydrolases"/>
    <property type="match status" value="1"/>
</dbReference>
<dbReference type="InterPro" id="IPR029058">
    <property type="entry name" value="AB_hydrolase_fold"/>
</dbReference>
<dbReference type="EMBL" id="JBEVCJ010000035">
    <property type="protein sequence ID" value="MET1257108.1"/>
    <property type="molecule type" value="Genomic_DNA"/>
</dbReference>
<organism evidence="1 2">
    <name type="scientific">Aliikangiella maris</name>
    <dbReference type="NCBI Taxonomy" id="3162458"/>
    <lineage>
        <taxon>Bacteria</taxon>
        <taxon>Pseudomonadati</taxon>
        <taxon>Pseudomonadota</taxon>
        <taxon>Gammaproteobacteria</taxon>
        <taxon>Oceanospirillales</taxon>
        <taxon>Pleioneaceae</taxon>
        <taxon>Aliikangiella</taxon>
    </lineage>
</organism>
<dbReference type="Pfam" id="PF02897">
    <property type="entry name" value="Peptidase_S9_N"/>
    <property type="match status" value="2"/>
</dbReference>
<keyword evidence="2" id="KW-1185">Reference proteome</keyword>
<sequence length="790" mass="91962">MSNFSDSFASSTKQLSTPVAKTKPHALVYHQHQRNDPYYWLRDDTRQNPDVIEHLAAENAYTKALLAPTEKLQQTIYQEIHDRLDPNESYVPYYKSGYWYYSQFDSDKNYLTHIRIDATTLKKSNLPSLDSLNGKIDEKNLVVEKNSSLQTSEFAKFQQTKGHHSKEQKFEVQEFDVQEFEKQESEEKLADSRFIYAALYGKNLSDIQLPYDLLIDENERAKHFDYYNLDTLQISPNQKYLAFSEDTTGRRQYQISLKPVNEQSIFTTSLQHTNGQIIWANNNKTIFFVNNHLETLRAYQVYRGDILFDKFGHIKDFVNVALVYEETDPEFTIYIGKTRSEKFITITADQTNSTEVLLIDANKPESKPEIFITRAPQHRYRVDHIQALFFIQSDNDAPNEKILTVSESQRYNKIAWDEVVPHQTNRFIQAFELFATFWVTHERIDGIEQILIRQFSGEIIDQITFQETAYTTGIAWNAQTHSTKLRYYYSSMTTPDSIYEYDIVDKKSTLLKQDKVLGQFDSQHYHSERIRFKVRDGVEVPASLVWRKDSYQINGQHPMLVYGYGAYGEIIDPCFDVSLLSLLDRGFIYVIIHPRGSKMLGQSWYEQGKLFKKHNTFHDFIDVTQALVATHYADPNRVYAQGGSAGGLLMGAIANMAPHYFHGIIAEMPFVDVLTTMLDETIPLTTLEYDEWGNPNDQSYYQYMLSYSPYDQVKKQNYPHMLVITGLHDSQVQYWEPVKWVAKLRANKTNSNMLLLDIDMTAGHHGKSGRFEYFQEIAKQFAFILHLANQ</sequence>
<accession>A0ABV2BZ67</accession>
<evidence type="ECO:0000313" key="1">
    <source>
        <dbReference type="EMBL" id="MET1257108.1"/>
    </source>
</evidence>
<dbReference type="PANTHER" id="PTHR11757:SF19">
    <property type="entry name" value="PROLYL ENDOPEPTIDASE-LIKE"/>
    <property type="match status" value="1"/>
</dbReference>
<name>A0ABV2BZ67_9GAMM</name>
<dbReference type="Pfam" id="PF00326">
    <property type="entry name" value="Peptidase_S9"/>
    <property type="match status" value="1"/>
</dbReference>
<gene>
    <name evidence="1" type="ORF">ABVT43_18335</name>
</gene>
<dbReference type="Gene3D" id="2.130.10.120">
    <property type="entry name" value="Prolyl oligopeptidase, N-terminal domain"/>
    <property type="match status" value="1"/>
</dbReference>
<protein>
    <submittedName>
        <fullName evidence="1">S9 family peptidase</fullName>
    </submittedName>
</protein>
<evidence type="ECO:0000313" key="2">
    <source>
        <dbReference type="Proteomes" id="UP001548189"/>
    </source>
</evidence>
<comment type="caution">
    <text evidence="1">The sequence shown here is derived from an EMBL/GenBank/DDBJ whole genome shotgun (WGS) entry which is preliminary data.</text>
</comment>
<dbReference type="PRINTS" id="PR00862">
    <property type="entry name" value="PROLIGOPTASE"/>
</dbReference>
<dbReference type="Proteomes" id="UP001548189">
    <property type="component" value="Unassembled WGS sequence"/>
</dbReference>
<dbReference type="InterPro" id="IPR051543">
    <property type="entry name" value="Serine_Peptidase_S9A"/>
</dbReference>
<reference evidence="1 2" key="1">
    <citation type="submission" date="2024-06" db="EMBL/GenBank/DDBJ databases">
        <authorList>
            <person name="Li F."/>
        </authorList>
    </citation>
    <scope>NUCLEOTIDE SEQUENCE [LARGE SCALE GENOMIC DNA]</scope>
    <source>
        <strain evidence="1 2">GXAS 311</strain>
    </source>
</reference>
<dbReference type="SUPFAM" id="SSF50993">
    <property type="entry name" value="Peptidase/esterase 'gauge' domain"/>
    <property type="match status" value="1"/>
</dbReference>